<comment type="caution">
    <text evidence="1">The sequence shown here is derived from an EMBL/GenBank/DDBJ whole genome shotgun (WGS) entry which is preliminary data.</text>
</comment>
<accession>A0ACC0JQT0</accession>
<dbReference type="EMBL" id="CM046108">
    <property type="protein sequence ID" value="KAI8426536.1"/>
    <property type="molecule type" value="Genomic_DNA"/>
</dbReference>
<evidence type="ECO:0000313" key="1">
    <source>
        <dbReference type="EMBL" id="KAI8426536.1"/>
    </source>
</evidence>
<reference evidence="1 2" key="1">
    <citation type="journal article" date="2022" name="Genome Biol. Evol.">
        <title>The Spruce Budworm Genome: Reconstructing the Evolutionary History of Antifreeze Proteins.</title>
        <authorList>
            <person name="Beliveau C."/>
            <person name="Gagne P."/>
            <person name="Picq S."/>
            <person name="Vernygora O."/>
            <person name="Keeling C.I."/>
            <person name="Pinkney K."/>
            <person name="Doucet D."/>
            <person name="Wen F."/>
            <person name="Johnston J.S."/>
            <person name="Maaroufi H."/>
            <person name="Boyle B."/>
            <person name="Laroche J."/>
            <person name="Dewar K."/>
            <person name="Juretic N."/>
            <person name="Blackburn G."/>
            <person name="Nisole A."/>
            <person name="Brunet B."/>
            <person name="Brandao M."/>
            <person name="Lumley L."/>
            <person name="Duan J."/>
            <person name="Quan G."/>
            <person name="Lucarotti C.J."/>
            <person name="Roe A.D."/>
            <person name="Sperling F.A.H."/>
            <person name="Levesque R.C."/>
            <person name="Cusson M."/>
        </authorList>
    </citation>
    <scope>NUCLEOTIDE SEQUENCE [LARGE SCALE GENOMIC DNA]</scope>
    <source>
        <strain evidence="1">Glfc:IPQL:Cfum</strain>
    </source>
</reference>
<organism evidence="1 2">
    <name type="scientific">Choristoneura fumiferana</name>
    <name type="common">Spruce budworm moth</name>
    <name type="synonym">Archips fumiferana</name>
    <dbReference type="NCBI Taxonomy" id="7141"/>
    <lineage>
        <taxon>Eukaryota</taxon>
        <taxon>Metazoa</taxon>
        <taxon>Ecdysozoa</taxon>
        <taxon>Arthropoda</taxon>
        <taxon>Hexapoda</taxon>
        <taxon>Insecta</taxon>
        <taxon>Pterygota</taxon>
        <taxon>Neoptera</taxon>
        <taxon>Endopterygota</taxon>
        <taxon>Lepidoptera</taxon>
        <taxon>Glossata</taxon>
        <taxon>Ditrysia</taxon>
        <taxon>Tortricoidea</taxon>
        <taxon>Tortricidae</taxon>
        <taxon>Tortricinae</taxon>
        <taxon>Choristoneura</taxon>
    </lineage>
</organism>
<evidence type="ECO:0000313" key="2">
    <source>
        <dbReference type="Proteomes" id="UP001064048"/>
    </source>
</evidence>
<protein>
    <submittedName>
        <fullName evidence="1">Uncharacterized protein</fullName>
    </submittedName>
</protein>
<dbReference type="Proteomes" id="UP001064048">
    <property type="component" value="Chromosome 8"/>
</dbReference>
<name>A0ACC0JQT0_CHOFU</name>
<proteinExistence type="predicted"/>
<gene>
    <name evidence="1" type="ORF">MSG28_005336</name>
</gene>
<keyword evidence="2" id="KW-1185">Reference proteome</keyword>
<sequence length="398" mass="45624">MGDTEFKPKINSEAKDPMLKKAEIDYMKIIEQKNRERVQKLQAIAKKNRITGFAIGAGVFTVMAAATKAVHIRLPPLPTIKDVIRLYKLRALKELSQNFLMEPRMIDKIVRAAGHIDNNVVCEVGPGPGGITRSIIRQAPRKVILIEKDPRFIPSLELIADACRDKVDVDIITGDILKTDIAHFVPKDVKVDWNDPPPALNLIGNLPFSVSTILMIRWLEKISKQEGPWAFGRTRMTLTFQKEVAERMAARILDKQRCRLSVMCQNWCSVKYKFDIPGSAFLPKPDVDVGVVTLTPLKQPIIRLPFKLVEKVVRHIFSMRQKYSIRGAQTLFPEEVRQEMADRMYKLAEIDPVTRPFQIVNTEFARLCEAYNEIIKEYPEFEHYDYRAPKANKELVEE</sequence>